<proteinExistence type="predicted"/>
<dbReference type="HOGENOM" id="CLU_1140396_0_0_1"/>
<name>T1H1C6_MEGSC</name>
<dbReference type="STRING" id="36166.T1H1C6"/>
<feature type="region of interest" description="Disordered" evidence="1">
    <location>
        <begin position="90"/>
        <end position="143"/>
    </location>
</feature>
<feature type="compositionally biased region" description="Basic and acidic residues" evidence="1">
    <location>
        <begin position="1"/>
        <end position="19"/>
    </location>
</feature>
<evidence type="ECO:0000313" key="3">
    <source>
        <dbReference type="Proteomes" id="UP000015102"/>
    </source>
</evidence>
<feature type="region of interest" description="Disordered" evidence="1">
    <location>
        <begin position="1"/>
        <end position="38"/>
    </location>
</feature>
<dbReference type="GO" id="GO:0030424">
    <property type="term" value="C:axon"/>
    <property type="evidence" value="ECO:0007669"/>
    <property type="project" value="TreeGrafter"/>
</dbReference>
<dbReference type="EMBL" id="CAQQ02127088">
    <property type="status" value="NOT_ANNOTATED_CDS"/>
    <property type="molecule type" value="Genomic_DNA"/>
</dbReference>
<dbReference type="PANTHER" id="PTHR31781:SF1">
    <property type="entry name" value="PROTEIN UNC-80 HOMOLOG"/>
    <property type="match status" value="1"/>
</dbReference>
<dbReference type="PANTHER" id="PTHR31781">
    <property type="entry name" value="UNC80"/>
    <property type="match status" value="1"/>
</dbReference>
<sequence>MDATDKTKKKTHFETDSKPKTPSKSVDSTVSGSRTTGDSEAKDIAAANYLDVAVLRCLFISNWQEDGVYWGLHYMYNRLREIGDEAKITSRTRKNRSNSLPIPQNEIRKLGSIRKLKNDSPPSTNSSSNELSSEHQSSYLATDSEKRKRIKINKLKAFVESKVLSKSDRNLQQIGINSLSNGSSCAIEMESNRSLNIDVNKLTRSTSLIAKEPISNLIKGKSLPSLDISKYTEIIAKTQNINHF</sequence>
<dbReference type="OMA" id="CLFISNW"/>
<dbReference type="GO" id="GO:0055080">
    <property type="term" value="P:monoatomic cation homeostasis"/>
    <property type="evidence" value="ECO:0007669"/>
    <property type="project" value="TreeGrafter"/>
</dbReference>
<feature type="compositionally biased region" description="Polar residues" evidence="1">
    <location>
        <begin position="20"/>
        <end position="36"/>
    </location>
</feature>
<dbReference type="EMBL" id="CAQQ02127087">
    <property type="status" value="NOT_ANNOTATED_CDS"/>
    <property type="molecule type" value="Genomic_DNA"/>
</dbReference>
<dbReference type="AlphaFoldDB" id="T1H1C6"/>
<evidence type="ECO:0000256" key="1">
    <source>
        <dbReference type="SAM" id="MobiDB-lite"/>
    </source>
</evidence>
<dbReference type="Proteomes" id="UP000015102">
    <property type="component" value="Unassembled WGS sequence"/>
</dbReference>
<evidence type="ECO:0000313" key="2">
    <source>
        <dbReference type="EnsemblMetazoa" id="MESCA009985-PA"/>
    </source>
</evidence>
<keyword evidence="3" id="KW-1185">Reference proteome</keyword>
<dbReference type="GO" id="GO:0034703">
    <property type="term" value="C:cation channel complex"/>
    <property type="evidence" value="ECO:0007669"/>
    <property type="project" value="TreeGrafter"/>
</dbReference>
<protein>
    <submittedName>
        <fullName evidence="2">Uncharacterized protein</fullName>
    </submittedName>
</protein>
<dbReference type="GO" id="GO:0005261">
    <property type="term" value="F:monoatomic cation channel activity"/>
    <property type="evidence" value="ECO:0007669"/>
    <property type="project" value="TreeGrafter"/>
</dbReference>
<feature type="compositionally biased region" description="Low complexity" evidence="1">
    <location>
        <begin position="120"/>
        <end position="138"/>
    </location>
</feature>
<accession>T1H1C6</accession>
<dbReference type="EnsemblMetazoa" id="MESCA009985-RA">
    <property type="protein sequence ID" value="MESCA009985-PA"/>
    <property type="gene ID" value="MESCA009985"/>
</dbReference>
<reference evidence="2" key="2">
    <citation type="submission" date="2015-06" db="UniProtKB">
        <authorList>
            <consortium name="EnsemblMetazoa"/>
        </authorList>
    </citation>
    <scope>IDENTIFICATION</scope>
</reference>
<reference evidence="3" key="1">
    <citation type="submission" date="2013-02" db="EMBL/GenBank/DDBJ databases">
        <authorList>
            <person name="Hughes D."/>
        </authorList>
    </citation>
    <scope>NUCLEOTIDE SEQUENCE</scope>
    <source>
        <strain>Durham</strain>
        <strain evidence="3">NC isolate 2 -- Noor lab</strain>
    </source>
</reference>
<organism evidence="2 3">
    <name type="scientific">Megaselia scalaris</name>
    <name type="common">Humpbacked fly</name>
    <name type="synonym">Phora scalaris</name>
    <dbReference type="NCBI Taxonomy" id="36166"/>
    <lineage>
        <taxon>Eukaryota</taxon>
        <taxon>Metazoa</taxon>
        <taxon>Ecdysozoa</taxon>
        <taxon>Arthropoda</taxon>
        <taxon>Hexapoda</taxon>
        <taxon>Insecta</taxon>
        <taxon>Pterygota</taxon>
        <taxon>Neoptera</taxon>
        <taxon>Endopterygota</taxon>
        <taxon>Diptera</taxon>
        <taxon>Brachycera</taxon>
        <taxon>Muscomorpha</taxon>
        <taxon>Platypezoidea</taxon>
        <taxon>Phoridae</taxon>
        <taxon>Megaseliini</taxon>
        <taxon>Megaselia</taxon>
    </lineage>
</organism>